<evidence type="ECO:0000313" key="2">
    <source>
        <dbReference type="EMBL" id="GBM60273.1"/>
    </source>
</evidence>
<dbReference type="AlphaFoldDB" id="A0A4Y2H3R2"/>
<evidence type="ECO:0000256" key="1">
    <source>
        <dbReference type="SAM" id="SignalP"/>
    </source>
</evidence>
<organism evidence="2 3">
    <name type="scientific">Araneus ventricosus</name>
    <name type="common">Orbweaver spider</name>
    <name type="synonym">Epeira ventricosa</name>
    <dbReference type="NCBI Taxonomy" id="182803"/>
    <lineage>
        <taxon>Eukaryota</taxon>
        <taxon>Metazoa</taxon>
        <taxon>Ecdysozoa</taxon>
        <taxon>Arthropoda</taxon>
        <taxon>Chelicerata</taxon>
        <taxon>Arachnida</taxon>
        <taxon>Araneae</taxon>
        <taxon>Araneomorphae</taxon>
        <taxon>Entelegynae</taxon>
        <taxon>Araneoidea</taxon>
        <taxon>Araneidae</taxon>
        <taxon>Araneus</taxon>
    </lineage>
</organism>
<name>A0A4Y2H3R2_ARAVE</name>
<dbReference type="GO" id="GO:0003676">
    <property type="term" value="F:nucleic acid binding"/>
    <property type="evidence" value="ECO:0007669"/>
    <property type="project" value="InterPro"/>
</dbReference>
<gene>
    <name evidence="2" type="ORF">AVEN_248544_1</name>
</gene>
<dbReference type="Gene3D" id="3.30.420.10">
    <property type="entry name" value="Ribonuclease H-like superfamily/Ribonuclease H"/>
    <property type="match status" value="1"/>
</dbReference>
<protein>
    <recommendedName>
        <fullName evidence="4">Tc1-like transposase DDE domain-containing protein</fullName>
    </recommendedName>
</protein>
<proteinExistence type="predicted"/>
<dbReference type="EMBL" id="BGPR01001717">
    <property type="protein sequence ID" value="GBM60273.1"/>
    <property type="molecule type" value="Genomic_DNA"/>
</dbReference>
<feature type="chain" id="PRO_5021457520" description="Tc1-like transposase DDE domain-containing protein" evidence="1">
    <location>
        <begin position="24"/>
        <end position="98"/>
    </location>
</feature>
<evidence type="ECO:0000313" key="3">
    <source>
        <dbReference type="Proteomes" id="UP000499080"/>
    </source>
</evidence>
<dbReference type="Proteomes" id="UP000499080">
    <property type="component" value="Unassembled WGS sequence"/>
</dbReference>
<sequence>MVWAAISLFSVCLMITLQGYIKAKNYVNTLADQVHPMVQTLFPNGDGVFQDDKAPVHTAHIVQDWFSEHGDELSHLSWPPRSPKYYSTFVVYIGEERA</sequence>
<dbReference type="InterPro" id="IPR036397">
    <property type="entry name" value="RNaseH_sf"/>
</dbReference>
<reference evidence="2 3" key="1">
    <citation type="journal article" date="2019" name="Sci. Rep.">
        <title>Orb-weaving spider Araneus ventricosus genome elucidates the spidroin gene catalogue.</title>
        <authorList>
            <person name="Kono N."/>
            <person name="Nakamura H."/>
            <person name="Ohtoshi R."/>
            <person name="Moran D.A.P."/>
            <person name="Shinohara A."/>
            <person name="Yoshida Y."/>
            <person name="Fujiwara M."/>
            <person name="Mori M."/>
            <person name="Tomita M."/>
            <person name="Arakawa K."/>
        </authorList>
    </citation>
    <scope>NUCLEOTIDE SEQUENCE [LARGE SCALE GENOMIC DNA]</scope>
</reference>
<feature type="signal peptide" evidence="1">
    <location>
        <begin position="1"/>
        <end position="23"/>
    </location>
</feature>
<keyword evidence="1" id="KW-0732">Signal</keyword>
<evidence type="ECO:0008006" key="4">
    <source>
        <dbReference type="Google" id="ProtNLM"/>
    </source>
</evidence>
<keyword evidence="3" id="KW-1185">Reference proteome</keyword>
<comment type="caution">
    <text evidence="2">The sequence shown here is derived from an EMBL/GenBank/DDBJ whole genome shotgun (WGS) entry which is preliminary data.</text>
</comment>
<accession>A0A4Y2H3R2</accession>